<protein>
    <submittedName>
        <fullName evidence="1">Uncharacterized protein</fullName>
    </submittedName>
</protein>
<name>A0A8C6FL68_MOSMO</name>
<dbReference type="AlphaFoldDB" id="A0A8C6FL68"/>
<accession>A0A8C6FL68</accession>
<proteinExistence type="predicted"/>
<dbReference type="Proteomes" id="UP000694544">
    <property type="component" value="Unplaced"/>
</dbReference>
<sequence>MLCVDPRIECQANQASTTSEERTIAWGVSKHYHCISCCPQNQNKTQQMYSLDNREQESTRVWALEKGNSP</sequence>
<evidence type="ECO:0000313" key="2">
    <source>
        <dbReference type="Proteomes" id="UP000694544"/>
    </source>
</evidence>
<dbReference type="Ensembl" id="ENSMMST00000015774.1">
    <property type="protein sequence ID" value="ENSMMSP00000014293.1"/>
    <property type="gene ID" value="ENSMMSG00000010910.1"/>
</dbReference>
<reference evidence="1" key="2">
    <citation type="submission" date="2025-09" db="UniProtKB">
        <authorList>
            <consortium name="Ensembl"/>
        </authorList>
    </citation>
    <scope>IDENTIFICATION</scope>
</reference>
<evidence type="ECO:0000313" key="1">
    <source>
        <dbReference type="Ensembl" id="ENSMMSP00000014293.1"/>
    </source>
</evidence>
<dbReference type="GeneTree" id="ENSGT01010000228861"/>
<organism evidence="1 2">
    <name type="scientific">Moschus moschiferus</name>
    <name type="common">Siberian musk deer</name>
    <name type="synonym">Moschus sibiricus</name>
    <dbReference type="NCBI Taxonomy" id="68415"/>
    <lineage>
        <taxon>Eukaryota</taxon>
        <taxon>Metazoa</taxon>
        <taxon>Chordata</taxon>
        <taxon>Craniata</taxon>
        <taxon>Vertebrata</taxon>
        <taxon>Euteleostomi</taxon>
        <taxon>Mammalia</taxon>
        <taxon>Eutheria</taxon>
        <taxon>Laurasiatheria</taxon>
        <taxon>Artiodactyla</taxon>
        <taxon>Ruminantia</taxon>
        <taxon>Pecora</taxon>
        <taxon>Moschidae</taxon>
        <taxon>Moschus</taxon>
    </lineage>
</organism>
<reference evidence="1" key="1">
    <citation type="submission" date="2025-08" db="UniProtKB">
        <authorList>
            <consortium name="Ensembl"/>
        </authorList>
    </citation>
    <scope>IDENTIFICATION</scope>
</reference>
<keyword evidence="2" id="KW-1185">Reference proteome</keyword>